<proteinExistence type="predicted"/>
<dbReference type="RefSeq" id="WP_228070031.1">
    <property type="nucleotide sequence ID" value="NZ_CP064042.1"/>
</dbReference>
<organism evidence="2 3">
    <name type="scientific">Vibrio parahaemolyticus</name>
    <dbReference type="NCBI Taxonomy" id="670"/>
    <lineage>
        <taxon>Bacteria</taxon>
        <taxon>Pseudomonadati</taxon>
        <taxon>Pseudomonadota</taxon>
        <taxon>Gammaproteobacteria</taxon>
        <taxon>Vibrionales</taxon>
        <taxon>Vibrionaceae</taxon>
        <taxon>Vibrio</taxon>
    </lineage>
</organism>
<evidence type="ECO:0000256" key="1">
    <source>
        <dbReference type="SAM" id="Phobius"/>
    </source>
</evidence>
<accession>A0A9Q3UC33</accession>
<feature type="transmembrane region" description="Helical" evidence="1">
    <location>
        <begin position="12"/>
        <end position="31"/>
    </location>
</feature>
<dbReference type="Proteomes" id="UP000726777">
    <property type="component" value="Unassembled WGS sequence"/>
</dbReference>
<comment type="caution">
    <text evidence="2">The sequence shown here is derived from an EMBL/GenBank/DDBJ whole genome shotgun (WGS) entry which is preliminary data.</text>
</comment>
<dbReference type="EMBL" id="JACVHL010000004">
    <property type="protein sequence ID" value="MCC3804499.1"/>
    <property type="molecule type" value="Genomic_DNA"/>
</dbReference>
<name>A0A9Q3UC33_VIBPH</name>
<reference evidence="2" key="1">
    <citation type="submission" date="2020-09" db="EMBL/GenBank/DDBJ databases">
        <title>Genome sequence of Vibrio parahaemolyticus isolates.</title>
        <authorList>
            <person name="Hammerl J.A."/>
            <person name="Strauch E."/>
        </authorList>
    </citation>
    <scope>NUCLEOTIDE SEQUENCE</scope>
    <source>
        <strain evidence="2">17-VB00146</strain>
    </source>
</reference>
<sequence length="449" mass="51065">MKVRFFNAIINVNSAAISFSVFIAASLWMVAPFVASDEWSFEWDWAVSYETAKQRDSAFMDAQESARDSLNALLDVQVNYQNISGLFTLYSQGLYLNQQGEHEWWGEADNQLLIRELAWQGEWQVGDTTLDVSAGKLRVDWGVGYGYRPLDLFKPYRQNPVGLVAEEGAGVFSLSYYDMSGVWTAIATDSSWGQQDQSALDQAAEQRGFGIRRYALVRDTEYQIIGYYDDVRRGLLGASAIAVLDESLAMHSSLLWQKQSVVYQFKNEGQPSDRYQPVTVEEQGSAFQALVGLNWANQAGHNVIAEYWYDSRAWSKSQWEQAIARGEWLSQSSDTTLLATSYAQGFQHANIVQHNLMLHWRWDLEAWTAWRGRSDLEWLSNVTPTLDVMYSPQDGGVIVTQWLNYQWIDTGDQSVEVEVAARFLTGDDHSAYAQINDKHMIVFNIKGKF</sequence>
<dbReference type="AlphaFoldDB" id="A0A9Q3UC33"/>
<keyword evidence="1" id="KW-0812">Transmembrane</keyword>
<keyword evidence="1" id="KW-0472">Membrane</keyword>
<gene>
    <name evidence="2" type="ORF">IB292_05525</name>
</gene>
<evidence type="ECO:0000313" key="2">
    <source>
        <dbReference type="EMBL" id="MCC3804499.1"/>
    </source>
</evidence>
<protein>
    <recommendedName>
        <fullName evidence="4">Beta-lactamase</fullName>
    </recommendedName>
</protein>
<evidence type="ECO:0008006" key="4">
    <source>
        <dbReference type="Google" id="ProtNLM"/>
    </source>
</evidence>
<keyword evidence="1" id="KW-1133">Transmembrane helix</keyword>
<evidence type="ECO:0000313" key="3">
    <source>
        <dbReference type="Proteomes" id="UP000726777"/>
    </source>
</evidence>